<keyword evidence="2" id="KW-0472">Membrane</keyword>
<dbReference type="SUPFAM" id="SSF56935">
    <property type="entry name" value="Porins"/>
    <property type="match status" value="1"/>
</dbReference>
<proteinExistence type="predicted"/>
<dbReference type="InterPro" id="IPR008969">
    <property type="entry name" value="CarboxyPept-like_regulatory"/>
</dbReference>
<keyword evidence="6" id="KW-0675">Receptor</keyword>
<evidence type="ECO:0000256" key="4">
    <source>
        <dbReference type="SAM" id="SignalP"/>
    </source>
</evidence>
<comment type="subcellular location">
    <subcellularLocation>
        <location evidence="1">Cell outer membrane</location>
    </subcellularLocation>
</comment>
<feature type="chain" id="PRO_5045208374" evidence="4">
    <location>
        <begin position="23"/>
        <end position="818"/>
    </location>
</feature>
<name>A0ABT0YZM2_9FLAO</name>
<evidence type="ECO:0000313" key="7">
    <source>
        <dbReference type="Proteomes" id="UP001155077"/>
    </source>
</evidence>
<keyword evidence="3" id="KW-0998">Cell outer membrane</keyword>
<protein>
    <submittedName>
        <fullName evidence="6">TonB-dependent receptor family protein</fullName>
    </submittedName>
</protein>
<dbReference type="SUPFAM" id="SSF49464">
    <property type="entry name" value="Carboxypeptidase regulatory domain-like"/>
    <property type="match status" value="1"/>
</dbReference>
<dbReference type="InterPro" id="IPR037066">
    <property type="entry name" value="Plug_dom_sf"/>
</dbReference>
<dbReference type="InterPro" id="IPR041700">
    <property type="entry name" value="OMP_b-brl_3"/>
</dbReference>
<evidence type="ECO:0000313" key="6">
    <source>
        <dbReference type="EMBL" id="MCM8568926.1"/>
    </source>
</evidence>
<dbReference type="PANTHER" id="PTHR40980:SF4">
    <property type="entry name" value="TONB-DEPENDENT RECEPTOR-LIKE BETA-BARREL DOMAIN-CONTAINING PROTEIN"/>
    <property type="match status" value="1"/>
</dbReference>
<keyword evidence="7" id="KW-1185">Reference proteome</keyword>
<evidence type="ECO:0000256" key="3">
    <source>
        <dbReference type="ARBA" id="ARBA00023237"/>
    </source>
</evidence>
<dbReference type="Gene3D" id="2.40.170.20">
    <property type="entry name" value="TonB-dependent receptor, beta-barrel domain"/>
    <property type="match status" value="1"/>
</dbReference>
<organism evidence="6 7">
    <name type="scientific">Gramella jeungdoensis</name>
    <dbReference type="NCBI Taxonomy" id="708091"/>
    <lineage>
        <taxon>Bacteria</taxon>
        <taxon>Pseudomonadati</taxon>
        <taxon>Bacteroidota</taxon>
        <taxon>Flavobacteriia</taxon>
        <taxon>Flavobacteriales</taxon>
        <taxon>Flavobacteriaceae</taxon>
        <taxon>Christiangramia</taxon>
    </lineage>
</organism>
<dbReference type="Pfam" id="PF14905">
    <property type="entry name" value="OMP_b-brl_3"/>
    <property type="match status" value="1"/>
</dbReference>
<keyword evidence="4" id="KW-0732">Signal</keyword>
<dbReference type="InterPro" id="IPR036942">
    <property type="entry name" value="Beta-barrel_TonB_sf"/>
</dbReference>
<dbReference type="PANTHER" id="PTHR40980">
    <property type="entry name" value="PLUG DOMAIN-CONTAINING PROTEIN"/>
    <property type="match status" value="1"/>
</dbReference>
<evidence type="ECO:0000259" key="5">
    <source>
        <dbReference type="Pfam" id="PF14905"/>
    </source>
</evidence>
<accession>A0ABT0YZM2</accession>
<dbReference type="EMBL" id="JAMSCK010000002">
    <property type="protein sequence ID" value="MCM8568926.1"/>
    <property type="molecule type" value="Genomic_DNA"/>
</dbReference>
<feature type="domain" description="Outer membrane protein beta-barrel" evidence="5">
    <location>
        <begin position="392"/>
        <end position="793"/>
    </location>
</feature>
<gene>
    <name evidence="6" type="ORF">NE848_06025</name>
</gene>
<dbReference type="Gene3D" id="2.170.130.10">
    <property type="entry name" value="TonB-dependent receptor, plug domain"/>
    <property type="match status" value="1"/>
</dbReference>
<dbReference type="Proteomes" id="UP001155077">
    <property type="component" value="Unassembled WGS sequence"/>
</dbReference>
<dbReference type="RefSeq" id="WP_252111458.1">
    <property type="nucleotide sequence ID" value="NZ_JAMSCK010000002.1"/>
</dbReference>
<reference evidence="6" key="1">
    <citation type="submission" date="2022-06" db="EMBL/GenBank/DDBJ databases">
        <title>Gramella sediminis sp. nov., isolated from deep-sea sediment of the Indian Ocean.</title>
        <authorList>
            <person name="Yang L."/>
        </authorList>
    </citation>
    <scope>NUCLEOTIDE SEQUENCE</scope>
    <source>
        <strain evidence="6">HMD3159</strain>
    </source>
</reference>
<evidence type="ECO:0000256" key="1">
    <source>
        <dbReference type="ARBA" id="ARBA00004442"/>
    </source>
</evidence>
<sequence length="818" mass="92371">MKLYQKLLLGIVGCLISSAAFAQGGQSSRRPVTGALKGTLIDEKEVSVPFATVVVMSLPDSTVVTGSTTDMDGVFELKAPKTGKYFLKFSSIGYTTSFTPAFEVIGPVFNKDFGKVLLKEEATMLNEVMVKSWRPQVKVENGKMVMRVEGTAIAAGNTAYDMLSRAPGVTVDQSGGFRIHGKKGASVMLDGRLTYLSSKELQTLLEGMPAENIKEIEVIHTPSAKQDAEGTSGILNIVLKENTMQGFNTSIYAGFRYGKQKFPNAGVNLSHRAGKWDSFFNLDLSSRGMYRTQDVVRTFPGTEEASVYRQKGVQEIRNLVPTLHLGSDYEITDDHSVGFMANLTYRDTESDWNTKSTLGDPVEGDFVKIDSKNHMDDVFKNGRFNLHYTGELDTIGTTLSADLDYARLETDSESGFTNQYFYTADDREEQERLANDKFSFYDIYAARIDLKLPFSESSYLETGLKASKVVSDSDLNFFRFEEGNFTLDPAISDRFRYEENIYAVYASYSNKINDTWDIKLGLRVEQTEGDALLYSSGETSERDYLKFFPNVMIEQHISENYQLNYSYNRRITRPNYQFLNPAIFYLDPYSYVLGNPDLKPQITNSLKITQTIFKKFNLLLGYDFARDYMNESPSTNPETGETIFTTRNLRHYRSYNATLVAPVTFASFWTSNNNLVVTQEEYNMDIDGENLDNDNLFYMLQSNHQLSLPGELSLELNGTFRGPVASGIYTVDGMWWVDAGLKKSFLDDRLNASLSFTDVFRSRKMHVEAEYVGNTFTLDQYFFNQAVSLNLRYSFNKAKKAEKKSRPQSLEELNRAGG</sequence>
<evidence type="ECO:0000256" key="2">
    <source>
        <dbReference type="ARBA" id="ARBA00023136"/>
    </source>
</evidence>
<dbReference type="Pfam" id="PF13715">
    <property type="entry name" value="CarbopepD_reg_2"/>
    <property type="match status" value="1"/>
</dbReference>
<comment type="caution">
    <text evidence="6">The sequence shown here is derived from an EMBL/GenBank/DDBJ whole genome shotgun (WGS) entry which is preliminary data.</text>
</comment>
<feature type="signal peptide" evidence="4">
    <location>
        <begin position="1"/>
        <end position="22"/>
    </location>
</feature>